<evidence type="ECO:0000313" key="2">
    <source>
        <dbReference type="EMBL" id="MFC0861606.1"/>
    </source>
</evidence>
<protein>
    <submittedName>
        <fullName evidence="2">Uncharacterized protein</fullName>
    </submittedName>
</protein>
<sequence>MTATQTELQLDTWIGQARRGTRRRPAKRRQAEPGLRFAFYGRTSTDRFQDRRTSQG</sequence>
<dbReference type="RefSeq" id="WP_394299836.1">
    <property type="nucleotide sequence ID" value="NZ_JBHMQT010000006.1"/>
</dbReference>
<feature type="compositionally biased region" description="Basic and acidic residues" evidence="1">
    <location>
        <begin position="44"/>
        <end position="56"/>
    </location>
</feature>
<dbReference type="EMBL" id="JBHMQT010000006">
    <property type="protein sequence ID" value="MFC0861606.1"/>
    <property type="molecule type" value="Genomic_DNA"/>
</dbReference>
<keyword evidence="3" id="KW-1185">Reference proteome</keyword>
<comment type="caution">
    <text evidence="2">The sequence shown here is derived from an EMBL/GenBank/DDBJ whole genome shotgun (WGS) entry which is preliminary data.</text>
</comment>
<evidence type="ECO:0000256" key="1">
    <source>
        <dbReference type="SAM" id="MobiDB-lite"/>
    </source>
</evidence>
<feature type="compositionally biased region" description="Basic residues" evidence="1">
    <location>
        <begin position="19"/>
        <end position="28"/>
    </location>
</feature>
<accession>A0ABV6U377</accession>
<reference evidence="2 3" key="1">
    <citation type="submission" date="2024-09" db="EMBL/GenBank/DDBJ databases">
        <authorList>
            <person name="Sun Q."/>
            <person name="Mori K."/>
        </authorList>
    </citation>
    <scope>NUCLEOTIDE SEQUENCE [LARGE SCALE GENOMIC DNA]</scope>
    <source>
        <strain evidence="2 3">TBRC 1851</strain>
    </source>
</reference>
<organism evidence="2 3">
    <name type="scientific">Sphaerimonospora cavernae</name>
    <dbReference type="NCBI Taxonomy" id="1740611"/>
    <lineage>
        <taxon>Bacteria</taxon>
        <taxon>Bacillati</taxon>
        <taxon>Actinomycetota</taxon>
        <taxon>Actinomycetes</taxon>
        <taxon>Streptosporangiales</taxon>
        <taxon>Streptosporangiaceae</taxon>
        <taxon>Sphaerimonospora</taxon>
    </lineage>
</organism>
<name>A0ABV6U377_9ACTN</name>
<dbReference type="Proteomes" id="UP001589870">
    <property type="component" value="Unassembled WGS sequence"/>
</dbReference>
<proteinExistence type="predicted"/>
<gene>
    <name evidence="2" type="ORF">ACFHYQ_04760</name>
</gene>
<evidence type="ECO:0000313" key="3">
    <source>
        <dbReference type="Proteomes" id="UP001589870"/>
    </source>
</evidence>
<feature type="region of interest" description="Disordered" evidence="1">
    <location>
        <begin position="16"/>
        <end position="56"/>
    </location>
</feature>